<dbReference type="GO" id="GO:0030170">
    <property type="term" value="F:pyridoxal phosphate binding"/>
    <property type="evidence" value="ECO:0007669"/>
    <property type="project" value="InterPro"/>
</dbReference>
<evidence type="ECO:0000256" key="5">
    <source>
        <dbReference type="ARBA" id="ARBA00023239"/>
    </source>
</evidence>
<evidence type="ECO:0000256" key="1">
    <source>
        <dbReference type="ARBA" id="ARBA00001933"/>
    </source>
</evidence>
<dbReference type="Pfam" id="PF00282">
    <property type="entry name" value="Pyridoxal_deC"/>
    <property type="match status" value="1"/>
</dbReference>
<name>A0A9Q2CZ03_9STAP</name>
<comment type="cofactor">
    <cofactor evidence="1 6 7">
        <name>pyridoxal 5'-phosphate</name>
        <dbReference type="ChEBI" id="CHEBI:597326"/>
    </cofactor>
</comment>
<dbReference type="CDD" id="cd06450">
    <property type="entry name" value="DOPA_deC_like"/>
    <property type="match status" value="1"/>
</dbReference>
<dbReference type="InterPro" id="IPR015424">
    <property type="entry name" value="PyrdxlP-dep_Trfase"/>
</dbReference>
<dbReference type="InterPro" id="IPR015421">
    <property type="entry name" value="PyrdxlP-dep_Trfase_major"/>
</dbReference>
<dbReference type="GO" id="GO:0005737">
    <property type="term" value="C:cytoplasm"/>
    <property type="evidence" value="ECO:0007669"/>
    <property type="project" value="TreeGrafter"/>
</dbReference>
<dbReference type="Gene3D" id="3.90.1150.170">
    <property type="match status" value="1"/>
</dbReference>
<dbReference type="InterPro" id="IPR015422">
    <property type="entry name" value="PyrdxlP-dep_Trfase_small"/>
</dbReference>
<dbReference type="AlphaFoldDB" id="A0A9Q2CZ03"/>
<dbReference type="PROSITE" id="PS00392">
    <property type="entry name" value="DDC_GAD_HDC_YDC"/>
    <property type="match status" value="1"/>
</dbReference>
<reference evidence="8 9" key="1">
    <citation type="submission" date="2020-08" db="EMBL/GenBank/DDBJ databases">
        <title>Genomic Encyclopedia of Type Strains, Phase IV (KMG-IV): sequencing the most valuable type-strain genomes for metagenomic binning, comparative biology and taxonomic classification.</title>
        <authorList>
            <person name="Goeker M."/>
        </authorList>
    </citation>
    <scope>NUCLEOTIDE SEQUENCE [LARGE SCALE GENOMIC DNA]</scope>
    <source>
        <strain evidence="8 9">DSM 19163</strain>
    </source>
</reference>
<protein>
    <submittedName>
        <fullName evidence="8">Glutamate/tyrosine decarboxylase-like PLP-dependent enzyme</fullName>
    </submittedName>
</protein>
<dbReference type="PANTHER" id="PTHR45677">
    <property type="entry name" value="GLUTAMATE DECARBOXYLASE-RELATED"/>
    <property type="match status" value="1"/>
</dbReference>
<keyword evidence="3" id="KW-0210">Decarboxylase</keyword>
<evidence type="ECO:0000256" key="4">
    <source>
        <dbReference type="ARBA" id="ARBA00022898"/>
    </source>
</evidence>
<keyword evidence="9" id="KW-1185">Reference proteome</keyword>
<dbReference type="InterPro" id="IPR002129">
    <property type="entry name" value="PyrdxlP-dep_de-COase"/>
</dbReference>
<comment type="similarity">
    <text evidence="2 7">Belongs to the group II decarboxylase family.</text>
</comment>
<evidence type="ECO:0000256" key="6">
    <source>
        <dbReference type="PIRSR" id="PIRSR602129-50"/>
    </source>
</evidence>
<keyword evidence="4 6" id="KW-0663">Pyridoxal phosphate</keyword>
<dbReference type="EMBL" id="JACHHF010000002">
    <property type="protein sequence ID" value="MBB5175517.1"/>
    <property type="molecule type" value="Genomic_DNA"/>
</dbReference>
<accession>A0A9Q2CZ03</accession>
<dbReference type="GO" id="GO:0004058">
    <property type="term" value="F:aromatic-L-amino-acid decarboxylase activity"/>
    <property type="evidence" value="ECO:0007669"/>
    <property type="project" value="UniProtKB-ARBA"/>
</dbReference>
<keyword evidence="5 7" id="KW-0456">Lyase</keyword>
<dbReference type="PANTHER" id="PTHR45677:SF8">
    <property type="entry name" value="CYSTEINE SULFINIC ACID DECARBOXYLASE"/>
    <property type="match status" value="1"/>
</dbReference>
<dbReference type="RefSeq" id="WP_183672939.1">
    <property type="nucleotide sequence ID" value="NZ_CBCRYX010000001.1"/>
</dbReference>
<gene>
    <name evidence="8" type="ORF">HNQ45_000387</name>
</gene>
<evidence type="ECO:0000313" key="9">
    <source>
        <dbReference type="Proteomes" id="UP000579136"/>
    </source>
</evidence>
<sequence length="471" mass="53331">MNFNEKNIDLETIIRDEVNKYLNQDVSRLNATEQAPKELTQKYEKMPIPKVGRDIYEVLSELNNEVLTYLYRPNHKRAFSFIPGPASRLSWLGDILTTANNIHASNFKNATLPISIERNLINYLADKIGYEVKPSGGVFVSGGSMANLTAVVTARDRKVSLDKLTKTTVYLTSQTHHSGRKALHVAGFPSENIRIIDHNEDFTMNVSHLKETVEKDVKNGYIPALVISTAGTTNTGAVDDFNKIADICEAYNIWQHVDGAYGASHLLSTKGKSLFKGIERSDSVTWDAHKLLFQTYSCAMIIVKDKNNLINSYGEKAEYLDDITSDDDVIDPEMLGIELTRPARAVKLWLTLQVIGEDEFRKRIDYGQELAEYTKDYVESLDDFEIISQPSLSILSFRYYNDSFTDEENDHLNNLAAKKLADSGYGVAYTTTLNNKKVFRMCTINPETTESDIKETIDRLNRYILEEVKEK</sequence>
<feature type="modified residue" description="N6-(pyridoxal phosphate)lysine" evidence="6">
    <location>
        <position position="290"/>
    </location>
</feature>
<dbReference type="Gene3D" id="3.90.1150.10">
    <property type="entry name" value="Aspartate Aminotransferase, domain 1"/>
    <property type="match status" value="1"/>
</dbReference>
<evidence type="ECO:0000313" key="8">
    <source>
        <dbReference type="EMBL" id="MBB5175517.1"/>
    </source>
</evidence>
<comment type="caution">
    <text evidence="8">The sequence shown here is derived from an EMBL/GenBank/DDBJ whole genome shotgun (WGS) entry which is preliminary data.</text>
</comment>
<dbReference type="GO" id="GO:0019752">
    <property type="term" value="P:carboxylic acid metabolic process"/>
    <property type="evidence" value="ECO:0007669"/>
    <property type="project" value="InterPro"/>
</dbReference>
<proteinExistence type="inferred from homology"/>
<evidence type="ECO:0000256" key="3">
    <source>
        <dbReference type="ARBA" id="ARBA00022793"/>
    </source>
</evidence>
<evidence type="ECO:0000256" key="7">
    <source>
        <dbReference type="RuleBase" id="RU000382"/>
    </source>
</evidence>
<dbReference type="Gene3D" id="3.40.640.10">
    <property type="entry name" value="Type I PLP-dependent aspartate aminotransferase-like (Major domain)"/>
    <property type="match status" value="1"/>
</dbReference>
<evidence type="ECO:0000256" key="2">
    <source>
        <dbReference type="ARBA" id="ARBA00009533"/>
    </source>
</evidence>
<organism evidence="8 9">
    <name type="scientific">Nosocomiicoccus ampullae</name>
    <dbReference type="NCBI Taxonomy" id="489910"/>
    <lineage>
        <taxon>Bacteria</taxon>
        <taxon>Bacillati</taxon>
        <taxon>Bacillota</taxon>
        <taxon>Bacilli</taxon>
        <taxon>Bacillales</taxon>
        <taxon>Staphylococcaceae</taxon>
        <taxon>Nosocomiicoccus</taxon>
    </lineage>
</organism>
<dbReference type="SUPFAM" id="SSF53383">
    <property type="entry name" value="PLP-dependent transferases"/>
    <property type="match status" value="1"/>
</dbReference>
<dbReference type="Proteomes" id="UP000579136">
    <property type="component" value="Unassembled WGS sequence"/>
</dbReference>
<dbReference type="InterPro" id="IPR021115">
    <property type="entry name" value="Pyridoxal-P_BS"/>
</dbReference>